<name>A0ABV5MK56_9ACTN</name>
<keyword evidence="2" id="KW-1133">Transmembrane helix</keyword>
<keyword evidence="2" id="KW-0472">Membrane</keyword>
<protein>
    <submittedName>
        <fullName evidence="3">Uncharacterized protein</fullName>
    </submittedName>
</protein>
<feature type="transmembrane region" description="Helical" evidence="2">
    <location>
        <begin position="27"/>
        <end position="50"/>
    </location>
</feature>
<dbReference type="Proteomes" id="UP001589608">
    <property type="component" value="Unassembled WGS sequence"/>
</dbReference>
<evidence type="ECO:0000313" key="4">
    <source>
        <dbReference type="Proteomes" id="UP001589608"/>
    </source>
</evidence>
<evidence type="ECO:0000313" key="3">
    <source>
        <dbReference type="EMBL" id="MFB9449252.1"/>
    </source>
</evidence>
<keyword evidence="2" id="KW-0812">Transmembrane</keyword>
<evidence type="ECO:0000256" key="1">
    <source>
        <dbReference type="SAM" id="MobiDB-lite"/>
    </source>
</evidence>
<sequence>MHEVLDHRPGVPADPVFVDRSGRRRRLFTVFGTGVGVALTAGAALLVAGLTGSSPLPLPLLPQGVHGGTQRDEGSAGVQPIRATPRATAPSAAARPNHPPATTTAPGPTAATTPATAAPGNPHTTHPGNPKPNRSK</sequence>
<dbReference type="EMBL" id="JBHMCA010000065">
    <property type="protein sequence ID" value="MFB9449252.1"/>
    <property type="molecule type" value="Genomic_DNA"/>
</dbReference>
<dbReference type="RefSeq" id="WP_223103480.1">
    <property type="nucleotide sequence ID" value="NZ_CP061913.1"/>
</dbReference>
<evidence type="ECO:0000256" key="2">
    <source>
        <dbReference type="SAM" id="Phobius"/>
    </source>
</evidence>
<organism evidence="3 4">
    <name type="scientific">Dactylosporangium vinaceum</name>
    <dbReference type="NCBI Taxonomy" id="53362"/>
    <lineage>
        <taxon>Bacteria</taxon>
        <taxon>Bacillati</taxon>
        <taxon>Actinomycetota</taxon>
        <taxon>Actinomycetes</taxon>
        <taxon>Micromonosporales</taxon>
        <taxon>Micromonosporaceae</taxon>
        <taxon>Dactylosporangium</taxon>
    </lineage>
</organism>
<gene>
    <name evidence="3" type="ORF">ACFFTR_39765</name>
</gene>
<comment type="caution">
    <text evidence="3">The sequence shown here is derived from an EMBL/GenBank/DDBJ whole genome shotgun (WGS) entry which is preliminary data.</text>
</comment>
<proteinExistence type="predicted"/>
<keyword evidence="4" id="KW-1185">Reference proteome</keyword>
<reference evidence="3 4" key="1">
    <citation type="submission" date="2024-09" db="EMBL/GenBank/DDBJ databases">
        <authorList>
            <person name="Sun Q."/>
            <person name="Mori K."/>
        </authorList>
    </citation>
    <scope>NUCLEOTIDE SEQUENCE [LARGE SCALE GENOMIC DNA]</scope>
    <source>
        <strain evidence="3 4">JCM 3307</strain>
    </source>
</reference>
<feature type="compositionally biased region" description="Low complexity" evidence="1">
    <location>
        <begin position="82"/>
        <end position="127"/>
    </location>
</feature>
<feature type="region of interest" description="Disordered" evidence="1">
    <location>
        <begin position="51"/>
        <end position="136"/>
    </location>
</feature>
<accession>A0ABV5MK56</accession>